<evidence type="ECO:0000313" key="5">
    <source>
        <dbReference type="Proteomes" id="UP001465755"/>
    </source>
</evidence>
<feature type="domain" description="Poly(A) RNA polymerase mitochondrial-like central palm" evidence="2">
    <location>
        <begin position="38"/>
        <end position="169"/>
    </location>
</feature>
<accession>A0AAW1PBV2</accession>
<sequence>MARSTGQSSPATSPAEQQLDAGNSDDKVSATSVQEARVDQLIEKIMPNRTTADRRHALSETVQGWITEAFKPRNVVQAYIYGSVPLKTFLPDGDIDLAVFIKEGPRLRQDEWLATLAKHLEQKQSRDRGRPGPKIKDVQAIAEAEVKLCKCLVDNIVVDISFETVGGLSALCFLESIDRKIGHNHLFKRSIILVKGWCYYESRLLGAHHGLLSTYALETMVLYLLNTYHFELDHPLKVLHKFLQVFAAFDWDNYVLSMRGACPLADLPGNLVAEPPPTGRSLLLEEGYLQRLIEKVAPPSIDRPFGARFLNIQDPVVPRNNIGRSVSKASFFRLRKAFRHGAEQLSRAIELGGRDVRSGDMLARANEAAGMACLDAIDRFFRSTWNAQRPNLEPHILQQSQQQLQQPADTSRRWQNDQYASANGDRAAAPAASGPATAVEGPRANGSASAPMLVPVTMYAMGPYRDMDFYTLPPSALVPYPTIPIGRLRSSSFSLSNHTRLCLPLLLLRLHSRALTNRGQGSRPSSPAPSTASSSSAPPRPAGGAVAGPDEERGEAATAAPPPSRPSSASSMERASTPPPAPPGNTGTPAPPSSRG</sequence>
<reference evidence="4 5" key="1">
    <citation type="journal article" date="2024" name="Nat. Commun.">
        <title>Phylogenomics reveals the evolutionary origins of lichenization in chlorophyte algae.</title>
        <authorList>
            <person name="Puginier C."/>
            <person name="Libourel C."/>
            <person name="Otte J."/>
            <person name="Skaloud P."/>
            <person name="Haon M."/>
            <person name="Grisel S."/>
            <person name="Petersen M."/>
            <person name="Berrin J.G."/>
            <person name="Delaux P.M."/>
            <person name="Dal Grande F."/>
            <person name="Keller J."/>
        </authorList>
    </citation>
    <scope>NUCLEOTIDE SEQUENCE [LARGE SCALE GENOMIC DNA]</scope>
    <source>
        <strain evidence="4 5">SAG 2036</strain>
    </source>
</reference>
<dbReference type="SUPFAM" id="SSF81301">
    <property type="entry name" value="Nucleotidyltransferase"/>
    <property type="match status" value="1"/>
</dbReference>
<dbReference type="Proteomes" id="UP001465755">
    <property type="component" value="Unassembled WGS sequence"/>
</dbReference>
<dbReference type="Pfam" id="PF22600">
    <property type="entry name" value="MTPAP-like_central"/>
    <property type="match status" value="1"/>
</dbReference>
<dbReference type="AlphaFoldDB" id="A0AAW1PBV2"/>
<feature type="region of interest" description="Disordered" evidence="1">
    <location>
        <begin position="420"/>
        <end position="447"/>
    </location>
</feature>
<feature type="compositionally biased region" description="Pro residues" evidence="1">
    <location>
        <begin position="577"/>
        <end position="596"/>
    </location>
</feature>
<dbReference type="PANTHER" id="PTHR45979">
    <property type="entry name" value="PAP/OAS1 SUBSTRATE-BINDING DOMAIN SUPERFAMILY"/>
    <property type="match status" value="1"/>
</dbReference>
<evidence type="ECO:0000259" key="2">
    <source>
        <dbReference type="Pfam" id="PF22600"/>
    </source>
</evidence>
<feature type="compositionally biased region" description="Low complexity" evidence="1">
    <location>
        <begin position="516"/>
        <end position="548"/>
    </location>
</feature>
<protein>
    <recommendedName>
        <fullName evidence="6">Polymerase nucleotidyl transferase domain-containing protein</fullName>
    </recommendedName>
</protein>
<proteinExistence type="predicted"/>
<evidence type="ECO:0000313" key="4">
    <source>
        <dbReference type="EMBL" id="KAK9805906.1"/>
    </source>
</evidence>
<dbReference type="InterPro" id="IPR058921">
    <property type="entry name" value="PAP/OAS1-rel"/>
</dbReference>
<feature type="compositionally biased region" description="Low complexity" evidence="1">
    <location>
        <begin position="420"/>
        <end position="438"/>
    </location>
</feature>
<dbReference type="InterPro" id="IPR058920">
    <property type="entry name" value="PAP-OAS1-bd-rel"/>
</dbReference>
<dbReference type="Pfam" id="PF26180">
    <property type="entry name" value="PAP-OAS1"/>
    <property type="match status" value="1"/>
</dbReference>
<dbReference type="Gene3D" id="1.10.1410.10">
    <property type="match status" value="1"/>
</dbReference>
<dbReference type="SUPFAM" id="SSF81631">
    <property type="entry name" value="PAP/OAS1 substrate-binding domain"/>
    <property type="match status" value="1"/>
</dbReference>
<feature type="compositionally biased region" description="Low complexity" evidence="1">
    <location>
        <begin position="566"/>
        <end position="576"/>
    </location>
</feature>
<feature type="region of interest" description="Disordered" evidence="1">
    <location>
        <begin position="1"/>
        <end position="33"/>
    </location>
</feature>
<dbReference type="Gene3D" id="3.30.460.10">
    <property type="entry name" value="Beta Polymerase, domain 2"/>
    <property type="match status" value="1"/>
</dbReference>
<evidence type="ECO:0008006" key="6">
    <source>
        <dbReference type="Google" id="ProtNLM"/>
    </source>
</evidence>
<dbReference type="InterPro" id="IPR054708">
    <property type="entry name" value="MTPAP-like_central"/>
</dbReference>
<organism evidence="4 5">
    <name type="scientific">Symbiochloris irregularis</name>
    <dbReference type="NCBI Taxonomy" id="706552"/>
    <lineage>
        <taxon>Eukaryota</taxon>
        <taxon>Viridiplantae</taxon>
        <taxon>Chlorophyta</taxon>
        <taxon>core chlorophytes</taxon>
        <taxon>Trebouxiophyceae</taxon>
        <taxon>Trebouxiales</taxon>
        <taxon>Trebouxiaceae</taxon>
        <taxon>Symbiochloris</taxon>
    </lineage>
</organism>
<feature type="region of interest" description="Disordered" evidence="1">
    <location>
        <begin position="516"/>
        <end position="596"/>
    </location>
</feature>
<feature type="compositionally biased region" description="Polar residues" evidence="1">
    <location>
        <begin position="1"/>
        <end position="16"/>
    </location>
</feature>
<dbReference type="PANTHER" id="PTHR45979:SF30">
    <property type="entry name" value="NUCLEOTIDYLTRANSFERASE"/>
    <property type="match status" value="1"/>
</dbReference>
<feature type="domain" description="PAP/OAS1 substrate-binding-related" evidence="3">
    <location>
        <begin position="181"/>
        <end position="356"/>
    </location>
</feature>
<evidence type="ECO:0000259" key="3">
    <source>
        <dbReference type="Pfam" id="PF26180"/>
    </source>
</evidence>
<dbReference type="InterPro" id="IPR043519">
    <property type="entry name" value="NT_sf"/>
</dbReference>
<gene>
    <name evidence="4" type="ORF">WJX73_003648</name>
</gene>
<name>A0AAW1PBV2_9CHLO</name>
<dbReference type="EMBL" id="JALJOQ010000040">
    <property type="protein sequence ID" value="KAK9805906.1"/>
    <property type="molecule type" value="Genomic_DNA"/>
</dbReference>
<comment type="caution">
    <text evidence="4">The sequence shown here is derived from an EMBL/GenBank/DDBJ whole genome shotgun (WGS) entry which is preliminary data.</text>
</comment>
<keyword evidence="5" id="KW-1185">Reference proteome</keyword>
<evidence type="ECO:0000256" key="1">
    <source>
        <dbReference type="SAM" id="MobiDB-lite"/>
    </source>
</evidence>